<keyword evidence="1" id="KW-0472">Membrane</keyword>
<keyword evidence="3" id="KW-1185">Reference proteome</keyword>
<feature type="transmembrane region" description="Helical" evidence="1">
    <location>
        <begin position="350"/>
        <end position="369"/>
    </location>
</feature>
<dbReference type="RefSeq" id="WP_185028401.1">
    <property type="nucleotide sequence ID" value="NZ_BNBN01000004.1"/>
</dbReference>
<dbReference type="EMBL" id="JACHEM010000003">
    <property type="protein sequence ID" value="MBB6435156.1"/>
    <property type="molecule type" value="Genomic_DNA"/>
</dbReference>
<feature type="transmembrane region" description="Helical" evidence="1">
    <location>
        <begin position="264"/>
        <end position="282"/>
    </location>
</feature>
<feature type="transmembrane region" description="Helical" evidence="1">
    <location>
        <begin position="33"/>
        <end position="55"/>
    </location>
</feature>
<dbReference type="Pfam" id="PF07690">
    <property type="entry name" value="MFS_1"/>
    <property type="match status" value="1"/>
</dbReference>
<feature type="transmembrane region" description="Helical" evidence="1">
    <location>
        <begin position="67"/>
        <end position="84"/>
    </location>
</feature>
<evidence type="ECO:0000313" key="3">
    <source>
        <dbReference type="Proteomes" id="UP000540423"/>
    </source>
</evidence>
<reference evidence="2 3" key="1">
    <citation type="submission" date="2020-08" db="EMBL/GenBank/DDBJ databases">
        <title>Genomic Encyclopedia of Type Strains, Phase IV (KMG-IV): sequencing the most valuable type-strain genomes for metagenomic binning, comparative biology and taxonomic classification.</title>
        <authorList>
            <person name="Goeker M."/>
        </authorList>
    </citation>
    <scope>NUCLEOTIDE SEQUENCE [LARGE SCALE GENOMIC DNA]</scope>
    <source>
        <strain evidence="2 3">DSM 40141</strain>
    </source>
</reference>
<feature type="transmembrane region" description="Helical" evidence="1">
    <location>
        <begin position="90"/>
        <end position="108"/>
    </location>
</feature>
<dbReference type="InterPro" id="IPR011701">
    <property type="entry name" value="MFS"/>
</dbReference>
<accession>A0A7X0HCL2</accession>
<organism evidence="2 3">
    <name type="scientific">Streptomyces candidus</name>
    <dbReference type="NCBI Taxonomy" id="67283"/>
    <lineage>
        <taxon>Bacteria</taxon>
        <taxon>Bacillati</taxon>
        <taxon>Actinomycetota</taxon>
        <taxon>Actinomycetes</taxon>
        <taxon>Kitasatosporales</taxon>
        <taxon>Streptomycetaceae</taxon>
        <taxon>Streptomyces</taxon>
    </lineage>
</organism>
<dbReference type="InterPro" id="IPR036259">
    <property type="entry name" value="MFS_trans_sf"/>
</dbReference>
<feature type="transmembrane region" description="Helical" evidence="1">
    <location>
        <begin position="204"/>
        <end position="224"/>
    </location>
</feature>
<dbReference type="Gene3D" id="1.20.1250.20">
    <property type="entry name" value="MFS general substrate transporter like domains"/>
    <property type="match status" value="1"/>
</dbReference>
<keyword evidence="1" id="KW-0812">Transmembrane</keyword>
<gene>
    <name evidence="2" type="ORF">HNQ79_001607</name>
</gene>
<keyword evidence="1" id="KW-1133">Transmembrane helix</keyword>
<feature type="transmembrane region" description="Helical" evidence="1">
    <location>
        <begin position="321"/>
        <end position="344"/>
    </location>
</feature>
<feature type="transmembrane region" description="Helical" evidence="1">
    <location>
        <begin position="230"/>
        <end position="252"/>
    </location>
</feature>
<dbReference type="GO" id="GO:0022857">
    <property type="term" value="F:transmembrane transporter activity"/>
    <property type="evidence" value="ECO:0007669"/>
    <property type="project" value="InterPro"/>
</dbReference>
<dbReference type="SUPFAM" id="SSF103473">
    <property type="entry name" value="MFS general substrate transporter"/>
    <property type="match status" value="1"/>
</dbReference>
<protein>
    <submittedName>
        <fullName evidence="2">MFS family permease</fullName>
    </submittedName>
</protein>
<sequence length="378" mass="39804">MIRYTVVSTAYRLFAGIFLVVINWQIATAEGGGYWRLVISTLLSYLPALAVPLLLRRVKITGQRLSVLSLLYVAMISFVVSFLVENPTALVVANLFMWIGFFALEASWESWFNEEKRRQDVSWASSVTMSGNQAALMIGPLMAPVIIEVVGTRGIVQALTAGFALVAALSWPRVGAAAVTDTEAEAVAEADAGPPAKPRAPLRLIATFALIWPVLGAFNLMLPLQVSDRGAGLVTVAIVDACLGIGVIAAGVISARTKLSSATLSKLVIACAVLGGVLWALPTGGTTVVAMALSTFALGAGFGALRIALREYTATHYDSAVTGQAVAIGNATAIPILAVVFLVFGAAQSLVWIAPFLLVIVMSCSLQGLRTWKASLKI</sequence>
<name>A0A7X0HCL2_9ACTN</name>
<proteinExistence type="predicted"/>
<dbReference type="AlphaFoldDB" id="A0A7X0HCL2"/>
<evidence type="ECO:0000256" key="1">
    <source>
        <dbReference type="SAM" id="Phobius"/>
    </source>
</evidence>
<feature type="transmembrane region" description="Helical" evidence="1">
    <location>
        <begin position="9"/>
        <end position="27"/>
    </location>
</feature>
<feature type="transmembrane region" description="Helical" evidence="1">
    <location>
        <begin position="288"/>
        <end position="309"/>
    </location>
</feature>
<evidence type="ECO:0000313" key="2">
    <source>
        <dbReference type="EMBL" id="MBB6435156.1"/>
    </source>
</evidence>
<dbReference type="Proteomes" id="UP000540423">
    <property type="component" value="Unassembled WGS sequence"/>
</dbReference>
<comment type="caution">
    <text evidence="2">The sequence shown here is derived from an EMBL/GenBank/DDBJ whole genome shotgun (WGS) entry which is preliminary data.</text>
</comment>